<organism evidence="2 3">
    <name type="scientific">Mycena rosella</name>
    <name type="common">Pink bonnet</name>
    <name type="synonym">Agaricus rosellus</name>
    <dbReference type="NCBI Taxonomy" id="1033263"/>
    <lineage>
        <taxon>Eukaryota</taxon>
        <taxon>Fungi</taxon>
        <taxon>Dikarya</taxon>
        <taxon>Basidiomycota</taxon>
        <taxon>Agaricomycotina</taxon>
        <taxon>Agaricomycetes</taxon>
        <taxon>Agaricomycetidae</taxon>
        <taxon>Agaricales</taxon>
        <taxon>Marasmiineae</taxon>
        <taxon>Mycenaceae</taxon>
        <taxon>Mycena</taxon>
    </lineage>
</organism>
<feature type="compositionally biased region" description="Basic and acidic residues" evidence="1">
    <location>
        <begin position="177"/>
        <end position="186"/>
    </location>
</feature>
<protein>
    <submittedName>
        <fullName evidence="2">Uncharacterized protein</fullName>
    </submittedName>
</protein>
<dbReference type="Proteomes" id="UP001221757">
    <property type="component" value="Unassembled WGS sequence"/>
</dbReference>
<name>A0AAD7CSU6_MYCRO</name>
<evidence type="ECO:0000313" key="2">
    <source>
        <dbReference type="EMBL" id="KAJ7661835.1"/>
    </source>
</evidence>
<keyword evidence="3" id="KW-1185">Reference proteome</keyword>
<evidence type="ECO:0000256" key="1">
    <source>
        <dbReference type="SAM" id="MobiDB-lite"/>
    </source>
</evidence>
<dbReference type="AlphaFoldDB" id="A0AAD7CSU6"/>
<accession>A0AAD7CSU6</accession>
<feature type="region of interest" description="Disordered" evidence="1">
    <location>
        <begin position="170"/>
        <end position="213"/>
    </location>
</feature>
<proteinExistence type="predicted"/>
<comment type="caution">
    <text evidence="2">The sequence shown here is derived from an EMBL/GenBank/DDBJ whole genome shotgun (WGS) entry which is preliminary data.</text>
</comment>
<reference evidence="2" key="1">
    <citation type="submission" date="2023-03" db="EMBL/GenBank/DDBJ databases">
        <title>Massive genome expansion in bonnet fungi (Mycena s.s.) driven by repeated elements and novel gene families across ecological guilds.</title>
        <authorList>
            <consortium name="Lawrence Berkeley National Laboratory"/>
            <person name="Harder C.B."/>
            <person name="Miyauchi S."/>
            <person name="Viragh M."/>
            <person name="Kuo A."/>
            <person name="Thoen E."/>
            <person name="Andreopoulos B."/>
            <person name="Lu D."/>
            <person name="Skrede I."/>
            <person name="Drula E."/>
            <person name="Henrissat B."/>
            <person name="Morin E."/>
            <person name="Kohler A."/>
            <person name="Barry K."/>
            <person name="LaButti K."/>
            <person name="Morin E."/>
            <person name="Salamov A."/>
            <person name="Lipzen A."/>
            <person name="Mereny Z."/>
            <person name="Hegedus B."/>
            <person name="Baldrian P."/>
            <person name="Stursova M."/>
            <person name="Weitz H."/>
            <person name="Taylor A."/>
            <person name="Grigoriev I.V."/>
            <person name="Nagy L.G."/>
            <person name="Martin F."/>
            <person name="Kauserud H."/>
        </authorList>
    </citation>
    <scope>NUCLEOTIDE SEQUENCE</scope>
    <source>
        <strain evidence="2">CBHHK067</strain>
    </source>
</reference>
<gene>
    <name evidence="2" type="ORF">B0H17DRAFT_1144479</name>
</gene>
<feature type="compositionally biased region" description="Basic and acidic residues" evidence="1">
    <location>
        <begin position="202"/>
        <end position="213"/>
    </location>
</feature>
<dbReference type="EMBL" id="JARKIE010000245">
    <property type="protein sequence ID" value="KAJ7661835.1"/>
    <property type="molecule type" value="Genomic_DNA"/>
</dbReference>
<evidence type="ECO:0000313" key="3">
    <source>
        <dbReference type="Proteomes" id="UP001221757"/>
    </source>
</evidence>
<sequence length="213" mass="22433">MAERPGLLGRREWSGNSGALIGGVRGVQAADRGDRGSFEGLACPHDRLVVRGRWAGEKGAGTGQEVGALIGGMHSVQAADRGSQGVIRGGRTPLTIARWCTVGGQVKRGWERGGNGGGSNWGVCGMQAADRGDQGVIRGVEFPSQFPVIRTIEAKEGGDEVPRVFKSDCAAPGHAGLPERRKEARKAAVFRSPRPPCEGPQEGEKRGSERRTS</sequence>